<feature type="compositionally biased region" description="Low complexity" evidence="1">
    <location>
        <begin position="18"/>
        <end position="36"/>
    </location>
</feature>
<evidence type="ECO:0000256" key="1">
    <source>
        <dbReference type="SAM" id="MobiDB-lite"/>
    </source>
</evidence>
<reference evidence="2" key="1">
    <citation type="journal article" date="2020" name="Stud. Mycol.">
        <title>101 Dothideomycetes genomes: a test case for predicting lifestyles and emergence of pathogens.</title>
        <authorList>
            <person name="Haridas S."/>
            <person name="Albert R."/>
            <person name="Binder M."/>
            <person name="Bloem J."/>
            <person name="Labutti K."/>
            <person name="Salamov A."/>
            <person name="Andreopoulos B."/>
            <person name="Baker S."/>
            <person name="Barry K."/>
            <person name="Bills G."/>
            <person name="Bluhm B."/>
            <person name="Cannon C."/>
            <person name="Castanera R."/>
            <person name="Culley D."/>
            <person name="Daum C."/>
            <person name="Ezra D."/>
            <person name="Gonzalez J."/>
            <person name="Henrissat B."/>
            <person name="Kuo A."/>
            <person name="Liang C."/>
            <person name="Lipzen A."/>
            <person name="Lutzoni F."/>
            <person name="Magnuson J."/>
            <person name="Mondo S."/>
            <person name="Nolan M."/>
            <person name="Ohm R."/>
            <person name="Pangilinan J."/>
            <person name="Park H.-J."/>
            <person name="Ramirez L."/>
            <person name="Alfaro M."/>
            <person name="Sun H."/>
            <person name="Tritt A."/>
            <person name="Yoshinaga Y."/>
            <person name="Zwiers L.-H."/>
            <person name="Turgeon B."/>
            <person name="Goodwin S."/>
            <person name="Spatafora J."/>
            <person name="Crous P."/>
            <person name="Grigoriev I."/>
        </authorList>
    </citation>
    <scope>NUCLEOTIDE SEQUENCE</scope>
    <source>
        <strain evidence="2">CBS 122367</strain>
    </source>
</reference>
<sequence>MSSSTSPTDDCTNEKKQPSSSPASSYSRLSSFSTLSSPPPQIYFNRKLSTHPRSTTASTTHSPISPGTPDNTSIQPFLNNALPHHGRGDRIRTCGDEGGGEYGRYMDGAKESDDRFGELCGYAGK</sequence>
<feature type="region of interest" description="Disordered" evidence="1">
    <location>
        <begin position="1"/>
        <end position="125"/>
    </location>
</feature>
<dbReference type="Proteomes" id="UP000799291">
    <property type="component" value="Unassembled WGS sequence"/>
</dbReference>
<proteinExistence type="predicted"/>
<dbReference type="EMBL" id="MU005617">
    <property type="protein sequence ID" value="KAF2677921.1"/>
    <property type="molecule type" value="Genomic_DNA"/>
</dbReference>
<feature type="compositionally biased region" description="Basic and acidic residues" evidence="1">
    <location>
        <begin position="86"/>
        <end position="95"/>
    </location>
</feature>
<feature type="compositionally biased region" description="Polar residues" evidence="1">
    <location>
        <begin position="51"/>
        <end position="78"/>
    </location>
</feature>
<evidence type="ECO:0000313" key="2">
    <source>
        <dbReference type="EMBL" id="KAF2677921.1"/>
    </source>
</evidence>
<gene>
    <name evidence="2" type="ORF">K458DRAFT_423605</name>
</gene>
<name>A0A6G1IIZ6_9PLEO</name>
<keyword evidence="3" id="KW-1185">Reference proteome</keyword>
<feature type="compositionally biased region" description="Polar residues" evidence="1">
    <location>
        <begin position="1"/>
        <end position="10"/>
    </location>
</feature>
<accession>A0A6G1IIZ6</accession>
<evidence type="ECO:0000313" key="3">
    <source>
        <dbReference type="Proteomes" id="UP000799291"/>
    </source>
</evidence>
<protein>
    <submittedName>
        <fullName evidence="2">Uncharacterized protein</fullName>
    </submittedName>
</protein>
<organism evidence="2 3">
    <name type="scientific">Lentithecium fluviatile CBS 122367</name>
    <dbReference type="NCBI Taxonomy" id="1168545"/>
    <lineage>
        <taxon>Eukaryota</taxon>
        <taxon>Fungi</taxon>
        <taxon>Dikarya</taxon>
        <taxon>Ascomycota</taxon>
        <taxon>Pezizomycotina</taxon>
        <taxon>Dothideomycetes</taxon>
        <taxon>Pleosporomycetidae</taxon>
        <taxon>Pleosporales</taxon>
        <taxon>Massarineae</taxon>
        <taxon>Lentitheciaceae</taxon>
        <taxon>Lentithecium</taxon>
    </lineage>
</organism>
<dbReference type="AlphaFoldDB" id="A0A6G1IIZ6"/>
<feature type="compositionally biased region" description="Basic and acidic residues" evidence="1">
    <location>
        <begin position="107"/>
        <end position="117"/>
    </location>
</feature>